<dbReference type="Gene3D" id="2.40.10.220">
    <property type="entry name" value="predicted glycosyltransferase like domains"/>
    <property type="match status" value="1"/>
</dbReference>
<keyword evidence="3" id="KW-1185">Reference proteome</keyword>
<feature type="domain" description="HD-GYP" evidence="1">
    <location>
        <begin position="308"/>
        <end position="504"/>
    </location>
</feature>
<dbReference type="Gene3D" id="1.10.3210.10">
    <property type="entry name" value="Hypothetical protein af1432"/>
    <property type="match status" value="1"/>
</dbReference>
<dbReference type="AlphaFoldDB" id="A0A1K1WJL8"/>
<evidence type="ECO:0000259" key="1">
    <source>
        <dbReference type="PROSITE" id="PS51832"/>
    </source>
</evidence>
<name>A0A1K1WJL8_9GAMM</name>
<proteinExistence type="predicted"/>
<gene>
    <name evidence="2" type="ORF">SAMN02745752_01411</name>
</gene>
<dbReference type="SUPFAM" id="SSF109604">
    <property type="entry name" value="HD-domain/PDEase-like"/>
    <property type="match status" value="1"/>
</dbReference>
<evidence type="ECO:0000313" key="2">
    <source>
        <dbReference type="EMBL" id="SFX37569.1"/>
    </source>
</evidence>
<dbReference type="Pfam" id="PF13487">
    <property type="entry name" value="HD_5"/>
    <property type="match status" value="1"/>
</dbReference>
<dbReference type="Pfam" id="PF07238">
    <property type="entry name" value="PilZ"/>
    <property type="match status" value="1"/>
</dbReference>
<dbReference type="CDD" id="cd00077">
    <property type="entry name" value="HDc"/>
    <property type="match status" value="1"/>
</dbReference>
<dbReference type="PROSITE" id="PS51832">
    <property type="entry name" value="HD_GYP"/>
    <property type="match status" value="1"/>
</dbReference>
<dbReference type="EMBL" id="FPJW01000004">
    <property type="protein sequence ID" value="SFX37569.1"/>
    <property type="molecule type" value="Genomic_DNA"/>
</dbReference>
<protein>
    <submittedName>
        <fullName evidence="2">PilZ domain-containing protein</fullName>
    </submittedName>
</protein>
<dbReference type="InterPro" id="IPR037522">
    <property type="entry name" value="HD_GYP_dom"/>
</dbReference>
<reference evidence="2 3" key="1">
    <citation type="submission" date="2016-11" db="EMBL/GenBank/DDBJ databases">
        <authorList>
            <person name="Jaros S."/>
            <person name="Januszkiewicz K."/>
            <person name="Wedrychowicz H."/>
        </authorList>
    </citation>
    <scope>NUCLEOTIDE SEQUENCE [LARGE SCALE GENOMIC DNA]</scope>
    <source>
        <strain evidence="2 3">DSM 21637</strain>
    </source>
</reference>
<dbReference type="RefSeq" id="WP_072325659.1">
    <property type="nucleotide sequence ID" value="NZ_FPJW01000004.1"/>
</dbReference>
<sequence>MALSATHGYGEVLAGPLLQQLLSTKDPDLQPRIQPLLPDEKPAADARFQVADWSLDMSAQSLVLRVNGAPDHLQLLTHAHLISLQLNFAHQLYQSHALEVLRVELFNKYLLLRVQLPRHLSRVFQRSSFRVHLSASLMVRAQVQHLGRLIEGRLLDLSYGGCRLVLPIQSSLLLGIERQQLPLTLAFPCGEQLQLQLERICLLPSSDFDKALLGGRFVNLSEADEKRIMRFTLETEREVARIGKEHYGHLKPSWLYQYPADHPPFKAAAHTSPIHEIADRLGGQMLLLGSGKGLSAEQLELLSKRLIQLLEDNPGQLHLQLCDVSHCHSLLLHHLRVAARFYPLALRIGISDRFQLALMAAILLHDLGRLLVDGFACPTEGQLIMRRQEYRISLLQLLRATAKLSWIPRGLAEAVIVNANEKLDGSGFPRGLSGNQQDSLTRALAVVKKLDCLTGDYPGQPALSWTEAYAWMKQHDQAYDLNMLEHYIRIHGLYPVGSCIHFEKGQVARVIRVDHQGEPAEVELLYSLDAPEQLLRQERITDQTMMQLGRILGEYGA</sequence>
<accession>A0A1K1WJL8</accession>
<dbReference type="GO" id="GO:0035438">
    <property type="term" value="F:cyclic-di-GMP binding"/>
    <property type="evidence" value="ECO:0007669"/>
    <property type="project" value="InterPro"/>
</dbReference>
<dbReference type="STRING" id="1122209.SAMN02745752_01411"/>
<dbReference type="Proteomes" id="UP000182350">
    <property type="component" value="Unassembled WGS sequence"/>
</dbReference>
<organism evidence="2 3">
    <name type="scientific">Marinospirillum alkaliphilum DSM 21637</name>
    <dbReference type="NCBI Taxonomy" id="1122209"/>
    <lineage>
        <taxon>Bacteria</taxon>
        <taxon>Pseudomonadati</taxon>
        <taxon>Pseudomonadota</taxon>
        <taxon>Gammaproteobacteria</taxon>
        <taxon>Oceanospirillales</taxon>
        <taxon>Oceanospirillaceae</taxon>
        <taxon>Marinospirillum</taxon>
    </lineage>
</organism>
<dbReference type="OrthoDB" id="9764808at2"/>
<dbReference type="InterPro" id="IPR003607">
    <property type="entry name" value="HD/PDEase_dom"/>
</dbReference>
<dbReference type="InterPro" id="IPR009875">
    <property type="entry name" value="PilZ_domain"/>
</dbReference>
<evidence type="ECO:0000313" key="3">
    <source>
        <dbReference type="Proteomes" id="UP000182350"/>
    </source>
</evidence>
<dbReference type="PANTHER" id="PTHR45228">
    <property type="entry name" value="CYCLIC DI-GMP PHOSPHODIESTERASE TM_0186-RELATED"/>
    <property type="match status" value="1"/>
</dbReference>
<dbReference type="InterPro" id="IPR052020">
    <property type="entry name" value="Cyclic_di-GMP/3'3'-cGAMP_PDE"/>
</dbReference>
<dbReference type="GO" id="GO:0008081">
    <property type="term" value="F:phosphoric diester hydrolase activity"/>
    <property type="evidence" value="ECO:0007669"/>
    <property type="project" value="UniProtKB-ARBA"/>
</dbReference>